<evidence type="ECO:0000256" key="1">
    <source>
        <dbReference type="SAM" id="MobiDB-lite"/>
    </source>
</evidence>
<keyword evidence="2" id="KW-1133">Transmembrane helix</keyword>
<feature type="compositionally biased region" description="Basic and acidic residues" evidence="1">
    <location>
        <begin position="555"/>
        <end position="588"/>
    </location>
</feature>
<feature type="compositionally biased region" description="Basic and acidic residues" evidence="1">
    <location>
        <begin position="171"/>
        <end position="230"/>
    </location>
</feature>
<feature type="region of interest" description="Disordered" evidence="1">
    <location>
        <begin position="337"/>
        <end position="431"/>
    </location>
</feature>
<name>A0AAE0WRT8_9PEZI</name>
<reference evidence="3" key="1">
    <citation type="submission" date="2023-07" db="EMBL/GenBank/DDBJ databases">
        <title>Black Yeasts Isolated from many extreme environments.</title>
        <authorList>
            <person name="Coleine C."/>
            <person name="Stajich J.E."/>
            <person name="Selbmann L."/>
        </authorList>
    </citation>
    <scope>NUCLEOTIDE SEQUENCE</scope>
    <source>
        <strain evidence="3">CCFEE 5485</strain>
    </source>
</reference>
<feature type="compositionally biased region" description="Basic and acidic residues" evidence="1">
    <location>
        <begin position="354"/>
        <end position="364"/>
    </location>
</feature>
<protein>
    <submittedName>
        <fullName evidence="3">Uncharacterized protein</fullName>
    </submittedName>
</protein>
<feature type="compositionally biased region" description="Polar residues" evidence="1">
    <location>
        <begin position="421"/>
        <end position="431"/>
    </location>
</feature>
<feature type="compositionally biased region" description="Pro residues" evidence="1">
    <location>
        <begin position="23"/>
        <end position="33"/>
    </location>
</feature>
<feature type="compositionally biased region" description="Polar residues" evidence="1">
    <location>
        <begin position="105"/>
        <end position="120"/>
    </location>
</feature>
<proteinExistence type="predicted"/>
<feature type="compositionally biased region" description="Basic and acidic residues" evidence="1">
    <location>
        <begin position="135"/>
        <end position="144"/>
    </location>
</feature>
<keyword evidence="2" id="KW-0472">Membrane</keyword>
<evidence type="ECO:0000256" key="2">
    <source>
        <dbReference type="SAM" id="Phobius"/>
    </source>
</evidence>
<accession>A0AAE0WRT8</accession>
<keyword evidence="2" id="KW-0812">Transmembrane</keyword>
<feature type="region of interest" description="Disordered" evidence="1">
    <location>
        <begin position="243"/>
        <end position="270"/>
    </location>
</feature>
<feature type="transmembrane region" description="Helical" evidence="2">
    <location>
        <begin position="654"/>
        <end position="675"/>
    </location>
</feature>
<feature type="compositionally biased region" description="Acidic residues" evidence="1">
    <location>
        <begin position="386"/>
        <end position="397"/>
    </location>
</feature>
<feature type="compositionally biased region" description="Polar residues" evidence="1">
    <location>
        <begin position="56"/>
        <end position="71"/>
    </location>
</feature>
<dbReference type="AlphaFoldDB" id="A0AAE0WRT8"/>
<feature type="compositionally biased region" description="Basic and acidic residues" evidence="1">
    <location>
        <begin position="247"/>
        <end position="270"/>
    </location>
</feature>
<evidence type="ECO:0000313" key="4">
    <source>
        <dbReference type="Proteomes" id="UP001274830"/>
    </source>
</evidence>
<keyword evidence="4" id="KW-1185">Reference proteome</keyword>
<organism evidence="3 4">
    <name type="scientific">Recurvomyces mirabilis</name>
    <dbReference type="NCBI Taxonomy" id="574656"/>
    <lineage>
        <taxon>Eukaryota</taxon>
        <taxon>Fungi</taxon>
        <taxon>Dikarya</taxon>
        <taxon>Ascomycota</taxon>
        <taxon>Pezizomycotina</taxon>
        <taxon>Dothideomycetes</taxon>
        <taxon>Dothideomycetidae</taxon>
        <taxon>Mycosphaerellales</taxon>
        <taxon>Teratosphaeriaceae</taxon>
        <taxon>Recurvomyces</taxon>
    </lineage>
</organism>
<evidence type="ECO:0000313" key="3">
    <source>
        <dbReference type="EMBL" id="KAK3676839.1"/>
    </source>
</evidence>
<feature type="compositionally biased region" description="Basic and acidic residues" evidence="1">
    <location>
        <begin position="150"/>
        <end position="163"/>
    </location>
</feature>
<feature type="region of interest" description="Disordered" evidence="1">
    <location>
        <begin position="90"/>
        <end position="230"/>
    </location>
</feature>
<gene>
    <name evidence="3" type="ORF">LTR78_003043</name>
</gene>
<comment type="caution">
    <text evidence="3">The sequence shown here is derived from an EMBL/GenBank/DDBJ whole genome shotgun (WGS) entry which is preliminary data.</text>
</comment>
<dbReference type="EMBL" id="JAUTXT010000008">
    <property type="protein sequence ID" value="KAK3676839.1"/>
    <property type="molecule type" value="Genomic_DNA"/>
</dbReference>
<feature type="region of interest" description="Disordered" evidence="1">
    <location>
        <begin position="555"/>
        <end position="591"/>
    </location>
</feature>
<dbReference type="Proteomes" id="UP001274830">
    <property type="component" value="Unassembled WGS sequence"/>
</dbReference>
<feature type="compositionally biased region" description="Polar residues" evidence="1">
    <location>
        <begin position="36"/>
        <end position="47"/>
    </location>
</feature>
<feature type="compositionally biased region" description="Basic and acidic residues" evidence="1">
    <location>
        <begin position="1"/>
        <end position="19"/>
    </location>
</feature>
<feature type="region of interest" description="Disordered" evidence="1">
    <location>
        <begin position="1"/>
        <end position="78"/>
    </location>
</feature>
<sequence length="721" mass="79660">MAPPHKNDNINHKKNDNNRKTPQPQPQPQPPTAPAFTSTSANPNNADGSGIPVPSEANQSPELTGQTTPLTPASDLLLSPPAKEQIYYEGVVVKSGPKSPRGRLQRNNGGRSASATSTLTPDEDVFAPSLLLSRSLEDEARMNEVSKYNRLKDQTDAEREKAYDQSLALQTERDDALDKQKAAESAKTSLEKDLKNKTTDADNATRDNERLEKALQAKEGEKSAKEKEVGDWKQKFEDMKTLYTNAESDRDEVARQLAKAEEDRDHQTTLKEGLKEELERQDAVVGQVDDVAEQQGAAQEQLDRVLQVFQEEFKQLAEGVDLEGYLQQFRETVQAGRRLRRDDSQASFHQHGLGIDEARSDRPRGGHRQVSTASLGDELKGHGSESGDETGDEDEQAPGDQVPTTDDDPTLKDLDYIHLTPPTTHNWTAGDSISNVNDSLFGEIDTGTQTPASWTHRPTGQPLGLPHIPGIGDRTSMAHCLDWGPGDKGTDTDESIPSPEQLAALRAKAAASAALKVALSNSQGLAATRQQEIEKQFRLAQGYARELKVLRENERDASPAMRDGFEPYRGRAAAAEKQRGEEEKKKEGPVTAETDYVALRERERERSPETRTVFVDRPVPGPVQIKTVVKERVVQRWTVRLPETWKEWSGVVPLWMKLVGMALLVLFLALWGGLVRDRAIWFSVNDLGQQNLIKLTGAKHHGGFWGDVAEWVSGGDLSLMG</sequence>